<sequence>MSRTASAALSTREILDRFHRAMLDKSADDLADLYAPDAAHEFPFLFPGMPERYEGREEVRAGYRAAWGVSRAAPQEIQEICEVVVHESVDPEVITVEQTVCGVVTTTGESLSFPGLLVLRVRNGLIVHARDYMDGVRVAHTTGRRCRQLG</sequence>
<dbReference type="InterPro" id="IPR032710">
    <property type="entry name" value="NTF2-like_dom_sf"/>
</dbReference>
<feature type="domain" description="SnoaL-like" evidence="1">
    <location>
        <begin position="16"/>
        <end position="128"/>
    </location>
</feature>
<dbReference type="OrthoDB" id="3681559at2"/>
<proteinExistence type="predicted"/>
<name>A0A371Q5M0_STRIH</name>
<dbReference type="EMBL" id="QUAC01000092">
    <property type="protein sequence ID" value="REK90016.1"/>
    <property type="molecule type" value="Genomic_DNA"/>
</dbReference>
<gene>
    <name evidence="2" type="ORF">DY245_12425</name>
</gene>
<comment type="caution">
    <text evidence="2">The sequence shown here is derived from an EMBL/GenBank/DDBJ whole genome shotgun (WGS) entry which is preliminary data.</text>
</comment>
<dbReference type="SUPFAM" id="SSF54427">
    <property type="entry name" value="NTF2-like"/>
    <property type="match status" value="1"/>
</dbReference>
<organism evidence="2 3">
    <name type="scientific">Streptomyces inhibens</name>
    <dbReference type="NCBI Taxonomy" id="2293571"/>
    <lineage>
        <taxon>Bacteria</taxon>
        <taxon>Bacillati</taxon>
        <taxon>Actinomycetota</taxon>
        <taxon>Actinomycetes</taxon>
        <taxon>Kitasatosporales</taxon>
        <taxon>Streptomycetaceae</taxon>
        <taxon>Streptomyces</taxon>
    </lineage>
</organism>
<dbReference type="Pfam" id="PF12680">
    <property type="entry name" value="SnoaL_2"/>
    <property type="match status" value="1"/>
</dbReference>
<dbReference type="AlphaFoldDB" id="A0A371Q5M0"/>
<dbReference type="Gene3D" id="3.10.450.50">
    <property type="match status" value="1"/>
</dbReference>
<protein>
    <submittedName>
        <fullName evidence="2">Nuclear transport factor 2 family protein</fullName>
    </submittedName>
</protein>
<evidence type="ECO:0000313" key="2">
    <source>
        <dbReference type="EMBL" id="REK90016.1"/>
    </source>
</evidence>
<reference evidence="2 3" key="1">
    <citation type="submission" date="2018-08" db="EMBL/GenBank/DDBJ databases">
        <title>Streptomyces NEAU-D10 sp. nov., a novel Actinomycete isolated from soil.</title>
        <authorList>
            <person name="Jin L."/>
        </authorList>
    </citation>
    <scope>NUCLEOTIDE SEQUENCE [LARGE SCALE GENOMIC DNA]</scope>
    <source>
        <strain evidence="2 3">NEAU-D10</strain>
    </source>
</reference>
<dbReference type="Proteomes" id="UP000262477">
    <property type="component" value="Unassembled WGS sequence"/>
</dbReference>
<keyword evidence="3" id="KW-1185">Reference proteome</keyword>
<evidence type="ECO:0000313" key="3">
    <source>
        <dbReference type="Proteomes" id="UP000262477"/>
    </source>
</evidence>
<evidence type="ECO:0000259" key="1">
    <source>
        <dbReference type="Pfam" id="PF12680"/>
    </source>
</evidence>
<dbReference type="InterPro" id="IPR037401">
    <property type="entry name" value="SnoaL-like"/>
</dbReference>
<dbReference type="RefSeq" id="WP_128506654.1">
    <property type="nucleotide sequence ID" value="NZ_QUAC01000092.1"/>
</dbReference>
<accession>A0A371Q5M0</accession>